<evidence type="ECO:0008006" key="4">
    <source>
        <dbReference type="Google" id="ProtNLM"/>
    </source>
</evidence>
<reference evidence="2 3" key="1">
    <citation type="journal article" date="2015" name="Genome Announc.">
        <title>Complete Genome Sequence of the Type Strain Corynebacterium mustelae DSM 45274, Isolated from Various Tissues of a Male Ferret with Lethal Sepsis.</title>
        <authorList>
            <person name="Ruckert C."/>
            <person name="Eimer J."/>
            <person name="Winkler A."/>
            <person name="Tauch A."/>
        </authorList>
    </citation>
    <scope>NUCLEOTIDE SEQUENCE [LARGE SCALE GENOMIC DNA]</scope>
    <source>
        <strain evidence="2 3">DSM 45274</strain>
    </source>
</reference>
<keyword evidence="3" id="KW-1185">Reference proteome</keyword>
<feature type="transmembrane region" description="Helical" evidence="1">
    <location>
        <begin position="398"/>
        <end position="418"/>
    </location>
</feature>
<dbReference type="InterPro" id="IPR023908">
    <property type="entry name" value="xxxLxxG_rpt"/>
</dbReference>
<feature type="transmembrane region" description="Helical" evidence="1">
    <location>
        <begin position="339"/>
        <end position="360"/>
    </location>
</feature>
<sequence length="537" mass="56012">MWLGLKVKETDTFHSMTSKPSALKRAIVALLVAVPLLGGATFSVLAGIDPADAWSATDNREGAPAVIDDSLLIDARRATGEANSQAGFLVNGTKQLTEGTKKISGRSGEVTGAVTAAADGSKKLSDGLVQLQAATGQLGDGATKVADGVEHAVNQLVTFEVVRGQIVGTIDRYLDDLKGATDADSVELREQLTGFRDQASSFQLDEGTRKQLEELRDGSREIANQLHVPGYAYHDGIFSATKGAKELHDGLNQLNAGVDEALAGVGELESGAVKIDDMAKLTKEKIAAIQRAMPITQAGTPEAEAAGVTRTFAPMYAFLISAGVLLGAALHRRGDREQWWLSALVVVGLGGVATILSVILGSGIEAVQILGITGLAVLLAASALIGGMLLCRILGPRIGTVAAILGSLAQVGIVGWAWNSATTSAVDTAWLALSSLTPVHYSTAGLAALGNSGGVSTMVGISYGVLLLLVVAGVIGLKLLPAPEMEQALAWEGDYSEEFFDEYDDGADVVDADEEYLDGEYADGEYIDDQSYRDKTN</sequence>
<evidence type="ECO:0000313" key="3">
    <source>
        <dbReference type="Proteomes" id="UP000035199"/>
    </source>
</evidence>
<feature type="transmembrane region" description="Helical" evidence="1">
    <location>
        <begin position="312"/>
        <end position="330"/>
    </location>
</feature>
<protein>
    <recommendedName>
        <fullName evidence="4">X-X-X-Leu-X-X-Gly heptad repeat-containing protein</fullName>
    </recommendedName>
</protein>
<gene>
    <name evidence="2" type="ORF">CMUST_00995</name>
</gene>
<dbReference type="STRING" id="571915.CMUST_00995"/>
<accession>A0A0G3GVI2</accession>
<feature type="transmembrane region" description="Helical" evidence="1">
    <location>
        <begin position="461"/>
        <end position="480"/>
    </location>
</feature>
<dbReference type="NCBIfam" id="TIGR03057">
    <property type="entry name" value="xxxLxxG_by_4"/>
    <property type="match status" value="2"/>
</dbReference>
<keyword evidence="1" id="KW-1133">Transmembrane helix</keyword>
<evidence type="ECO:0000313" key="2">
    <source>
        <dbReference type="EMBL" id="AKK04550.1"/>
    </source>
</evidence>
<dbReference type="Proteomes" id="UP000035199">
    <property type="component" value="Chromosome"/>
</dbReference>
<keyword evidence="1" id="KW-0812">Transmembrane</keyword>
<reference evidence="3" key="2">
    <citation type="submission" date="2015-05" db="EMBL/GenBank/DDBJ databases">
        <title>Complete genome sequence of Corynebacterium mustelae DSM 45274, isolated from various tissues of a male ferret with lethal sepsis.</title>
        <authorList>
            <person name="Ruckert C."/>
            <person name="Albersmeier A."/>
            <person name="Winkler A."/>
            <person name="Tauch A."/>
        </authorList>
    </citation>
    <scope>NUCLEOTIDE SEQUENCE [LARGE SCALE GENOMIC DNA]</scope>
    <source>
        <strain evidence="3">DSM 45274</strain>
    </source>
</reference>
<keyword evidence="1" id="KW-0472">Membrane</keyword>
<dbReference type="EMBL" id="CP011542">
    <property type="protein sequence ID" value="AKK04550.1"/>
    <property type="molecule type" value="Genomic_DNA"/>
</dbReference>
<dbReference type="PATRIC" id="fig|571915.4.peg.203"/>
<organism evidence="2 3">
    <name type="scientific">Corynebacterium mustelae</name>
    <dbReference type="NCBI Taxonomy" id="571915"/>
    <lineage>
        <taxon>Bacteria</taxon>
        <taxon>Bacillati</taxon>
        <taxon>Actinomycetota</taxon>
        <taxon>Actinomycetes</taxon>
        <taxon>Mycobacteriales</taxon>
        <taxon>Corynebacteriaceae</taxon>
        <taxon>Corynebacterium</taxon>
    </lineage>
</organism>
<dbReference type="KEGG" id="cmv:CMUST_00995"/>
<evidence type="ECO:0000256" key="1">
    <source>
        <dbReference type="SAM" id="Phobius"/>
    </source>
</evidence>
<feature type="transmembrane region" description="Helical" evidence="1">
    <location>
        <begin position="366"/>
        <end position="391"/>
    </location>
</feature>
<name>A0A0G3GVI2_9CORY</name>
<proteinExistence type="predicted"/>
<dbReference type="AlphaFoldDB" id="A0A0G3GVI2"/>